<proteinExistence type="predicted"/>
<feature type="non-terminal residue" evidence="1">
    <location>
        <position position="1"/>
    </location>
</feature>
<accession>A0A699KES4</accession>
<evidence type="ECO:0000313" key="1">
    <source>
        <dbReference type="EMBL" id="GFA91006.1"/>
    </source>
</evidence>
<organism evidence="1">
    <name type="scientific">Tanacetum cinerariifolium</name>
    <name type="common">Dalmatian daisy</name>
    <name type="synonym">Chrysanthemum cinerariifolium</name>
    <dbReference type="NCBI Taxonomy" id="118510"/>
    <lineage>
        <taxon>Eukaryota</taxon>
        <taxon>Viridiplantae</taxon>
        <taxon>Streptophyta</taxon>
        <taxon>Embryophyta</taxon>
        <taxon>Tracheophyta</taxon>
        <taxon>Spermatophyta</taxon>
        <taxon>Magnoliopsida</taxon>
        <taxon>eudicotyledons</taxon>
        <taxon>Gunneridae</taxon>
        <taxon>Pentapetalae</taxon>
        <taxon>asterids</taxon>
        <taxon>campanulids</taxon>
        <taxon>Asterales</taxon>
        <taxon>Asteraceae</taxon>
        <taxon>Asteroideae</taxon>
        <taxon>Anthemideae</taxon>
        <taxon>Anthemidinae</taxon>
        <taxon>Tanacetum</taxon>
    </lineage>
</organism>
<protein>
    <submittedName>
        <fullName evidence="1">Uncharacterized protein</fullName>
    </submittedName>
</protein>
<reference evidence="1" key="1">
    <citation type="journal article" date="2019" name="Sci. Rep.">
        <title>Draft genome of Tanacetum cinerariifolium, the natural source of mosquito coil.</title>
        <authorList>
            <person name="Yamashiro T."/>
            <person name="Shiraishi A."/>
            <person name="Satake H."/>
            <person name="Nakayama K."/>
        </authorList>
    </citation>
    <scope>NUCLEOTIDE SEQUENCE</scope>
</reference>
<sequence length="102" mass="11863">ENLFPERWMHDDPIPLPDILDFLNVVQIFLPLFTYPVTSSILLYSGSEDTIFDPDIFDYHFSSFMTGVAHRSRTFVKFNLYPNHLNESPMEILSSTCSPMDQ</sequence>
<name>A0A699KES4_TANCI</name>
<comment type="caution">
    <text evidence="1">The sequence shown here is derived from an EMBL/GenBank/DDBJ whole genome shotgun (WGS) entry which is preliminary data.</text>
</comment>
<gene>
    <name evidence="1" type="ORF">Tci_662978</name>
</gene>
<dbReference type="EMBL" id="BKCJ010512299">
    <property type="protein sequence ID" value="GFA91006.1"/>
    <property type="molecule type" value="Genomic_DNA"/>
</dbReference>
<dbReference type="AlphaFoldDB" id="A0A699KES4"/>